<evidence type="ECO:0000313" key="1">
    <source>
        <dbReference type="WBParaSite" id="SSTP_0000487875.1"/>
    </source>
</evidence>
<accession>A0A0K0E5U5</accession>
<dbReference type="WBParaSite" id="SSTP_0000487875.1">
    <property type="protein sequence ID" value="SSTP_0000487875.1"/>
    <property type="gene ID" value="SSTP_0000487875"/>
</dbReference>
<name>A0A0K0E5U5_STRER</name>
<organism evidence="1">
    <name type="scientific">Strongyloides stercoralis</name>
    <name type="common">Threadworm</name>
    <dbReference type="NCBI Taxonomy" id="6248"/>
    <lineage>
        <taxon>Eukaryota</taxon>
        <taxon>Metazoa</taxon>
        <taxon>Ecdysozoa</taxon>
        <taxon>Nematoda</taxon>
        <taxon>Chromadorea</taxon>
        <taxon>Rhabditida</taxon>
        <taxon>Tylenchina</taxon>
        <taxon>Panagrolaimomorpha</taxon>
        <taxon>Strongyloidoidea</taxon>
        <taxon>Strongyloididae</taxon>
        <taxon>Strongyloides</taxon>
    </lineage>
</organism>
<protein>
    <submittedName>
        <fullName evidence="1">Uncharacterized protein</fullName>
    </submittedName>
</protein>
<dbReference type="AlphaFoldDB" id="A0A0K0E5U5"/>
<proteinExistence type="predicted"/>
<sequence>MLIMIRNPGMFFCFDLLRYNLEISIVVLEAVVQLELNLKHGSSSVRVESCCSTGAESEA</sequence>
<reference evidence="1" key="1">
    <citation type="submission" date="2015-08" db="UniProtKB">
        <authorList>
            <consortium name="WormBaseParasite"/>
        </authorList>
    </citation>
    <scope>IDENTIFICATION</scope>
</reference>